<dbReference type="CDD" id="cd01737">
    <property type="entry name" value="LSm16_N"/>
    <property type="match status" value="1"/>
</dbReference>
<dbReference type="GO" id="GO:0000932">
    <property type="term" value="C:P-body"/>
    <property type="evidence" value="ECO:0007669"/>
    <property type="project" value="UniProtKB-SubCell"/>
</dbReference>
<dbReference type="SUPFAM" id="SSF64153">
    <property type="entry name" value="YjeF N-terminal domain-like"/>
    <property type="match status" value="1"/>
</dbReference>
<dbReference type="Gene3D" id="3.40.50.10260">
    <property type="entry name" value="YjeF N-terminal domain"/>
    <property type="match status" value="1"/>
</dbReference>
<feature type="domain" description="DFDF" evidence="7">
    <location>
        <begin position="184"/>
        <end position="220"/>
    </location>
</feature>
<proteinExistence type="inferred from homology"/>
<protein>
    <recommendedName>
        <fullName evidence="3">Enhancer of mRNA-decapping protein 3</fullName>
    </recommendedName>
</protein>
<evidence type="ECO:0000256" key="2">
    <source>
        <dbReference type="ARBA" id="ARBA00006610"/>
    </source>
</evidence>
<dbReference type="InterPro" id="IPR025609">
    <property type="entry name" value="Lsm14-like_N"/>
</dbReference>
<dbReference type="SMART" id="SM01271">
    <property type="entry name" value="LSM14"/>
    <property type="match status" value="1"/>
</dbReference>
<evidence type="ECO:0000256" key="4">
    <source>
        <dbReference type="ARBA" id="ARBA00022490"/>
    </source>
</evidence>
<dbReference type="PROSITE" id="PS51512">
    <property type="entry name" value="DFDF"/>
    <property type="match status" value="1"/>
</dbReference>
<dbReference type="AlphaFoldDB" id="A0A6B2E7C8"/>
<accession>A0A6B2E7C8</accession>
<comment type="subcellular location">
    <subcellularLocation>
        <location evidence="1">Cytoplasm</location>
        <location evidence="1">P-body</location>
    </subcellularLocation>
</comment>
<reference evidence="8" key="1">
    <citation type="submission" date="2019-10" db="EMBL/GenBank/DDBJ databases">
        <title>Short sand fly seasons in Tbilisi, Georgia, hinder development of host immunity to saliva of the visceral leishmaniasis vector Phlebotomus kandelakii.</title>
        <authorList>
            <person name="Oliveira F."/>
            <person name="Giorgobiani E."/>
            <person name="Guimaraes-Costa A.B."/>
            <person name="Abdeladhim M."/>
            <person name="Oristian J."/>
            <person name="Tskhvaradze L."/>
            <person name="Tsertsvadze N."/>
            <person name="Zakalashvili M."/>
            <person name="Valenzuela J.G."/>
            <person name="Kamhawi S."/>
        </authorList>
    </citation>
    <scope>NUCLEOTIDE SEQUENCE</scope>
    <source>
        <strain evidence="8">Wild-capture in Tbilisi</strain>
        <tissue evidence="8">Salivary glands</tissue>
    </source>
</reference>
<dbReference type="PANTHER" id="PTHR13612:SF0">
    <property type="entry name" value="ENHANCER OF MRNA-DECAPPING PROTEIN 3"/>
    <property type="match status" value="1"/>
</dbReference>
<name>A0A6B2E7C8_9DIPT</name>
<dbReference type="InterPro" id="IPR025762">
    <property type="entry name" value="DFDF"/>
</dbReference>
<dbReference type="InterPro" id="IPR019050">
    <property type="entry name" value="FDF_dom"/>
</dbReference>
<comment type="similarity">
    <text evidence="2">Belongs to the EDC3 family.</text>
</comment>
<feature type="domain" description="YjeF N-terminal" evidence="6">
    <location>
        <begin position="276"/>
        <end position="471"/>
    </location>
</feature>
<evidence type="ECO:0000313" key="8">
    <source>
        <dbReference type="EMBL" id="NBJ59235.1"/>
    </source>
</evidence>
<dbReference type="GO" id="GO:0003729">
    <property type="term" value="F:mRNA binding"/>
    <property type="evidence" value="ECO:0007669"/>
    <property type="project" value="InterPro"/>
</dbReference>
<evidence type="ECO:0000256" key="1">
    <source>
        <dbReference type="ARBA" id="ARBA00004201"/>
    </source>
</evidence>
<dbReference type="EMBL" id="GIFK01001532">
    <property type="protein sequence ID" value="NBJ59235.1"/>
    <property type="molecule type" value="Transcribed_RNA"/>
</dbReference>
<dbReference type="GO" id="GO:0031087">
    <property type="term" value="P:deadenylation-independent decapping of nuclear-transcribed mRNA"/>
    <property type="evidence" value="ECO:0007669"/>
    <property type="project" value="InterPro"/>
</dbReference>
<evidence type="ECO:0000259" key="6">
    <source>
        <dbReference type="PROSITE" id="PS51385"/>
    </source>
</evidence>
<evidence type="ECO:0000259" key="7">
    <source>
        <dbReference type="PROSITE" id="PS51512"/>
    </source>
</evidence>
<dbReference type="PANTHER" id="PTHR13612">
    <property type="entry name" value="ENHANCER OF MRNA-DECAPPING PROTEIN 3"/>
    <property type="match status" value="1"/>
</dbReference>
<dbReference type="FunFam" id="3.40.50.10260:FF:000009">
    <property type="entry name" value="AGAP003131-PA"/>
    <property type="match status" value="1"/>
</dbReference>
<dbReference type="InterPro" id="IPR036652">
    <property type="entry name" value="YjeF_N_dom_sf"/>
</dbReference>
<dbReference type="Gene3D" id="2.30.30.100">
    <property type="match status" value="1"/>
</dbReference>
<dbReference type="PROSITE" id="PS51385">
    <property type="entry name" value="YJEF_N"/>
    <property type="match status" value="1"/>
</dbReference>
<dbReference type="GO" id="GO:0033962">
    <property type="term" value="P:P-body assembly"/>
    <property type="evidence" value="ECO:0007669"/>
    <property type="project" value="TreeGrafter"/>
</dbReference>
<dbReference type="InterPro" id="IPR034107">
    <property type="entry name" value="Lsm16_N"/>
</dbReference>
<dbReference type="Pfam" id="PF09532">
    <property type="entry name" value="FDF"/>
    <property type="match status" value="1"/>
</dbReference>
<keyword evidence="4" id="KW-0963">Cytoplasm</keyword>
<evidence type="ECO:0000256" key="5">
    <source>
        <dbReference type="SAM" id="MobiDB-lite"/>
    </source>
</evidence>
<organism evidence="8">
    <name type="scientific">Phlebotomus kandelakii</name>
    <dbReference type="NCBI Taxonomy" id="1109342"/>
    <lineage>
        <taxon>Eukaryota</taxon>
        <taxon>Metazoa</taxon>
        <taxon>Ecdysozoa</taxon>
        <taxon>Arthropoda</taxon>
        <taxon>Hexapoda</taxon>
        <taxon>Insecta</taxon>
        <taxon>Pterygota</taxon>
        <taxon>Neoptera</taxon>
        <taxon>Endopterygota</taxon>
        <taxon>Diptera</taxon>
        <taxon>Nematocera</taxon>
        <taxon>Psychodoidea</taxon>
        <taxon>Psychodidae</taxon>
        <taxon>Phlebotomus</taxon>
        <taxon>Larroussius</taxon>
    </lineage>
</organism>
<dbReference type="SMART" id="SM01199">
    <property type="entry name" value="FDF"/>
    <property type="match status" value="1"/>
</dbReference>
<evidence type="ECO:0000256" key="3">
    <source>
        <dbReference type="ARBA" id="ARBA00015797"/>
    </source>
</evidence>
<feature type="region of interest" description="Disordered" evidence="5">
    <location>
        <begin position="138"/>
        <end position="191"/>
    </location>
</feature>
<sequence>MSDNWVGKSISITCLDPGGVFQGTISTVSPEAITIIRAFRNGVPVPKPDTEVTIASANIVNLELIPATPSSNLATHAISKPTPIKHPNFPAASVQEIGSLARIPIPNISRHVFGKASPSSTGGASSIMNNGKFYPTKQFENGSGARNASKPMDIVAPMKNGNGSYKNERKKSRRQYNSKNETFGTPVDDPMMDEDFDFEKNLALFDKQAIWDEIDATQKPDLLRQTVPMQRRKYRHDENVITSEPAQLRQIEVDYNSSRDYVTAEGLIVPSIPLIVRNRVQTAAEALGLTWERQCDILARGTTEVALQLLGGGRRLVPNNSHQWPTIVVICEEPYNDKRSEIGICTGRQLATQGLKVVAHVREFTHLSRSSRELDLFNATGSAYTNNVKDLPTGVDLIILSVRSAILTPILLKWISESRASVLAIDPPVHGISQVQIKCSILPILPLDDINRHTCGKLYLCNLGIPDKFFREAGIKYKSPFGHKFVIPIHLVD</sequence>
<dbReference type="InterPro" id="IPR004443">
    <property type="entry name" value="YjeF_N_dom"/>
</dbReference>